<keyword evidence="5" id="KW-0488">Methylation</keyword>
<evidence type="ECO:0000256" key="7">
    <source>
        <dbReference type="ARBA" id="ARBA00022692"/>
    </source>
</evidence>
<dbReference type="InterPro" id="IPR051621">
    <property type="entry name" value="T2SS_protein_J"/>
</dbReference>
<evidence type="ECO:0000256" key="3">
    <source>
        <dbReference type="ARBA" id="ARBA00021539"/>
    </source>
</evidence>
<evidence type="ECO:0000256" key="5">
    <source>
        <dbReference type="ARBA" id="ARBA00022481"/>
    </source>
</evidence>
<keyword evidence="4" id="KW-1003">Cell membrane</keyword>
<dbReference type="InterPro" id="IPR045584">
    <property type="entry name" value="Pilin-like"/>
</dbReference>
<evidence type="ECO:0000256" key="4">
    <source>
        <dbReference type="ARBA" id="ARBA00022475"/>
    </source>
</evidence>
<dbReference type="NCBIfam" id="TIGR01711">
    <property type="entry name" value="gspJ"/>
    <property type="match status" value="1"/>
</dbReference>
<comment type="subcellular location">
    <subcellularLocation>
        <location evidence="1">Cell inner membrane</location>
        <topology evidence="1">Single-pass membrane protein</topology>
    </subcellularLocation>
</comment>
<dbReference type="AlphaFoldDB" id="A0A1J5SG78"/>
<dbReference type="Pfam" id="PF11612">
    <property type="entry name" value="T2SSJ"/>
    <property type="match status" value="1"/>
</dbReference>
<accession>A0A1J5SG78</accession>
<name>A0A1J5SG78_9ZZZZ</name>
<dbReference type="GO" id="GO:0015628">
    <property type="term" value="P:protein secretion by the type II secretion system"/>
    <property type="evidence" value="ECO:0007669"/>
    <property type="project" value="InterPro"/>
</dbReference>
<comment type="caution">
    <text evidence="10">The sequence shown here is derived from an EMBL/GenBank/DDBJ whole genome shotgun (WGS) entry which is preliminary data.</text>
</comment>
<dbReference type="InterPro" id="IPR010055">
    <property type="entry name" value="T2SS_protein-GspJ"/>
</dbReference>
<evidence type="ECO:0000256" key="9">
    <source>
        <dbReference type="ARBA" id="ARBA00023136"/>
    </source>
</evidence>
<proteinExistence type="inferred from homology"/>
<dbReference type="PROSITE" id="PS00409">
    <property type="entry name" value="PROKAR_NTER_METHYL"/>
    <property type="match status" value="1"/>
</dbReference>
<dbReference type="EMBL" id="MLJW01000069">
    <property type="protein sequence ID" value="OIR03048.1"/>
    <property type="molecule type" value="Genomic_DNA"/>
</dbReference>
<evidence type="ECO:0000256" key="6">
    <source>
        <dbReference type="ARBA" id="ARBA00022519"/>
    </source>
</evidence>
<dbReference type="PANTHER" id="PTHR39583">
    <property type="entry name" value="TYPE II SECRETION SYSTEM PROTEIN J-RELATED"/>
    <property type="match status" value="1"/>
</dbReference>
<organism evidence="10">
    <name type="scientific">mine drainage metagenome</name>
    <dbReference type="NCBI Taxonomy" id="410659"/>
    <lineage>
        <taxon>unclassified sequences</taxon>
        <taxon>metagenomes</taxon>
        <taxon>ecological metagenomes</taxon>
    </lineage>
</organism>
<keyword evidence="7" id="KW-0812">Transmembrane</keyword>
<evidence type="ECO:0000256" key="2">
    <source>
        <dbReference type="ARBA" id="ARBA00011084"/>
    </source>
</evidence>
<protein>
    <recommendedName>
        <fullName evidence="3">Type II secretion system protein J</fullName>
    </recommendedName>
</protein>
<sequence>MRSKALRPYDHRGFTLIELLAALLVLSLLALMSYRGLGAVLDARKQVTQETEKWQHVAAFFTRFERDVDLAEPRPVRADGGISPAWLGRPAQATAPRLEFSRFASIDGADSAQRIGYQLNDRQEIELWLWPGLDRAPGVEPARYPVLTGVGKLDLQYLDSHLAWRDTWPSSPQDAPIPLAVRVTIVLTSGEKITRLFALQS</sequence>
<dbReference type="Gene3D" id="2.10.70.20">
    <property type="entry name" value="gspk-gspi-gspj complex like domains"/>
    <property type="match status" value="1"/>
</dbReference>
<evidence type="ECO:0000313" key="10">
    <source>
        <dbReference type="EMBL" id="OIR03048.1"/>
    </source>
</evidence>
<dbReference type="PANTHER" id="PTHR39583:SF2">
    <property type="entry name" value="TYPE II SECRETION SYSTEM PROTEIN J"/>
    <property type="match status" value="1"/>
</dbReference>
<keyword evidence="9" id="KW-0472">Membrane</keyword>
<gene>
    <name evidence="10" type="primary">xcpW_3</name>
    <name evidence="10" type="ORF">GALL_148260</name>
</gene>
<dbReference type="SUPFAM" id="SSF54523">
    <property type="entry name" value="Pili subunits"/>
    <property type="match status" value="1"/>
</dbReference>
<comment type="similarity">
    <text evidence="2">Belongs to the GSP J family.</text>
</comment>
<reference evidence="10" key="1">
    <citation type="submission" date="2016-10" db="EMBL/GenBank/DDBJ databases">
        <title>Sequence of Gallionella enrichment culture.</title>
        <authorList>
            <person name="Poehlein A."/>
            <person name="Muehling M."/>
            <person name="Daniel R."/>
        </authorList>
    </citation>
    <scope>NUCLEOTIDE SEQUENCE</scope>
</reference>
<dbReference type="InterPro" id="IPR012902">
    <property type="entry name" value="N_methyl_site"/>
</dbReference>
<keyword evidence="6" id="KW-0997">Cell inner membrane</keyword>
<dbReference type="GO" id="GO:0015627">
    <property type="term" value="C:type II protein secretion system complex"/>
    <property type="evidence" value="ECO:0007669"/>
    <property type="project" value="InterPro"/>
</dbReference>
<keyword evidence="8" id="KW-1133">Transmembrane helix</keyword>
<dbReference type="Gene3D" id="3.10.610.10">
    <property type="entry name" value="GSPII I/J protein-like"/>
    <property type="match status" value="1"/>
</dbReference>
<evidence type="ECO:0000256" key="1">
    <source>
        <dbReference type="ARBA" id="ARBA00004377"/>
    </source>
</evidence>
<dbReference type="NCBIfam" id="TIGR02532">
    <property type="entry name" value="IV_pilin_GFxxxE"/>
    <property type="match status" value="1"/>
</dbReference>
<dbReference type="GO" id="GO:0005886">
    <property type="term" value="C:plasma membrane"/>
    <property type="evidence" value="ECO:0007669"/>
    <property type="project" value="UniProtKB-SubCell"/>
</dbReference>
<evidence type="ECO:0000256" key="8">
    <source>
        <dbReference type="ARBA" id="ARBA00022989"/>
    </source>
</evidence>
<dbReference type="Pfam" id="PF07963">
    <property type="entry name" value="N_methyl"/>
    <property type="match status" value="1"/>
</dbReference>